<dbReference type="Gene3D" id="3.40.50.720">
    <property type="entry name" value="NAD(P)-binding Rossmann-like Domain"/>
    <property type="match status" value="1"/>
</dbReference>
<dbReference type="Proteomes" id="UP001139410">
    <property type="component" value="Unassembled WGS sequence"/>
</dbReference>
<dbReference type="InterPro" id="IPR002347">
    <property type="entry name" value="SDR_fam"/>
</dbReference>
<dbReference type="PANTHER" id="PTHR43943">
    <property type="entry name" value="DEHYDROGENASE/REDUCTASE (SDR FAMILY) MEMBER 4"/>
    <property type="match status" value="1"/>
</dbReference>
<dbReference type="InterPro" id="IPR036291">
    <property type="entry name" value="NAD(P)-bd_dom_sf"/>
</dbReference>
<protein>
    <submittedName>
        <fullName evidence="2">SDR family oxidoreductase</fullName>
    </submittedName>
</protein>
<dbReference type="PROSITE" id="PS00061">
    <property type="entry name" value="ADH_SHORT"/>
    <property type="match status" value="1"/>
</dbReference>
<dbReference type="SUPFAM" id="SSF51735">
    <property type="entry name" value="NAD(P)-binding Rossmann-fold domains"/>
    <property type="match status" value="1"/>
</dbReference>
<keyword evidence="3" id="KW-1185">Reference proteome</keyword>
<name>A0A9X1QKS8_9SPHN</name>
<sequence length="261" mass="27411">MTCPRLFDLTGKVAIITGSSRGIGLAIAAALAEHGAKVVISSRKQDACDEVAHAINAQHGEGRAIAVAANISSKDDLQHLVDESRRAFGRIDVLVCNAASNPYYGPMAGISDDQFRKVLENNVIANHWLISMVAPEMLERGEGSIIIVSSIGGLTSSTMIGAYNISKAADFQLARNLAAEFGPKGVRVNCIAPGLVKTDFARALWENPDTLKAVTRSTPLRRIGEPHEIAGAAVYLASPASTFMTGQAMIVDGGSTIGVGL</sequence>
<dbReference type="Pfam" id="PF13561">
    <property type="entry name" value="adh_short_C2"/>
    <property type="match status" value="1"/>
</dbReference>
<dbReference type="PRINTS" id="PR00081">
    <property type="entry name" value="GDHRDH"/>
</dbReference>
<dbReference type="NCBIfam" id="NF005559">
    <property type="entry name" value="PRK07231.1"/>
    <property type="match status" value="1"/>
</dbReference>
<comment type="similarity">
    <text evidence="1">Belongs to the short-chain dehydrogenases/reductases (SDR) family.</text>
</comment>
<dbReference type="AlphaFoldDB" id="A0A9X1QKS8"/>
<organism evidence="2 3">
    <name type="scientific">Sphingomonas cremea</name>
    <dbReference type="NCBI Taxonomy" id="2904799"/>
    <lineage>
        <taxon>Bacteria</taxon>
        <taxon>Pseudomonadati</taxon>
        <taxon>Pseudomonadota</taxon>
        <taxon>Alphaproteobacteria</taxon>
        <taxon>Sphingomonadales</taxon>
        <taxon>Sphingomonadaceae</taxon>
        <taxon>Sphingomonas</taxon>
    </lineage>
</organism>
<reference evidence="2" key="1">
    <citation type="submission" date="2022-01" db="EMBL/GenBank/DDBJ databases">
        <authorList>
            <person name="Jo J.-H."/>
            <person name="Im W.-T."/>
        </authorList>
    </citation>
    <scope>NUCLEOTIDE SEQUENCE</scope>
    <source>
        <strain evidence="2">G124</strain>
    </source>
</reference>
<evidence type="ECO:0000313" key="3">
    <source>
        <dbReference type="Proteomes" id="UP001139410"/>
    </source>
</evidence>
<evidence type="ECO:0000313" key="2">
    <source>
        <dbReference type="EMBL" id="MCF2515533.1"/>
    </source>
</evidence>
<gene>
    <name evidence="2" type="ORF">LVY65_10730</name>
</gene>
<dbReference type="RefSeq" id="WP_235068194.1">
    <property type="nucleotide sequence ID" value="NZ_JAKFGM010000003.1"/>
</dbReference>
<dbReference type="EMBL" id="JAKFGM010000003">
    <property type="protein sequence ID" value="MCF2515533.1"/>
    <property type="molecule type" value="Genomic_DNA"/>
</dbReference>
<comment type="caution">
    <text evidence="2">The sequence shown here is derived from an EMBL/GenBank/DDBJ whole genome shotgun (WGS) entry which is preliminary data.</text>
</comment>
<evidence type="ECO:0000256" key="1">
    <source>
        <dbReference type="ARBA" id="ARBA00006484"/>
    </source>
</evidence>
<dbReference type="InterPro" id="IPR020904">
    <property type="entry name" value="Sc_DH/Rdtase_CS"/>
</dbReference>
<dbReference type="PRINTS" id="PR00080">
    <property type="entry name" value="SDRFAMILY"/>
</dbReference>
<accession>A0A9X1QKS8</accession>
<proteinExistence type="inferred from homology"/>
<dbReference type="FunFam" id="3.40.50.720:FF:000084">
    <property type="entry name" value="Short-chain dehydrogenase reductase"/>
    <property type="match status" value="1"/>
</dbReference>
<dbReference type="PANTHER" id="PTHR43943:SF2">
    <property type="entry name" value="DEHYDROGENASE_REDUCTASE 4"/>
    <property type="match status" value="1"/>
</dbReference>